<reference evidence="1" key="2">
    <citation type="journal article" date="2021" name="PeerJ">
        <title>Extensive microbial diversity within the chicken gut microbiome revealed by metagenomics and culture.</title>
        <authorList>
            <person name="Gilroy R."/>
            <person name="Ravi A."/>
            <person name="Getino M."/>
            <person name="Pursley I."/>
            <person name="Horton D.L."/>
            <person name="Alikhan N.F."/>
            <person name="Baker D."/>
            <person name="Gharbi K."/>
            <person name="Hall N."/>
            <person name="Watson M."/>
            <person name="Adriaenssens E.M."/>
            <person name="Foster-Nyarko E."/>
            <person name="Jarju S."/>
            <person name="Secka A."/>
            <person name="Antonio M."/>
            <person name="Oren A."/>
            <person name="Chaudhuri R.R."/>
            <person name="La Ragione R."/>
            <person name="Hildebrand F."/>
            <person name="Pallen M.J."/>
        </authorList>
    </citation>
    <scope>NUCLEOTIDE SEQUENCE</scope>
    <source>
        <strain evidence="1">G3-3990</strain>
    </source>
</reference>
<dbReference type="EMBL" id="JADIMG010000066">
    <property type="protein sequence ID" value="MBO8459971.1"/>
    <property type="molecule type" value="Genomic_DNA"/>
</dbReference>
<comment type="caution">
    <text evidence="1">The sequence shown here is derived from an EMBL/GenBank/DDBJ whole genome shotgun (WGS) entry which is preliminary data.</text>
</comment>
<sequence>MDKKSPEVVELRHRIELAINRKLKTPSDFDYLTRKVWEEMHETISISTLKRLWGYVDGASKTRNSTLNLLSRFIGYQDWDDFLISLENENDIPSEKILTQHIETQHLKEGDMIEVAWQPNRHCHFRYLGNRTFFVEKSSNSKLKVGNTFMCSLFVYEEPLYMENLTQEGHPPIAFVVGNKSGLTLLKLTKSTEDESSNQE</sequence>
<name>A0A9D9HU87_9BACT</name>
<protein>
    <submittedName>
        <fullName evidence="1">Uncharacterized protein</fullName>
    </submittedName>
</protein>
<evidence type="ECO:0000313" key="1">
    <source>
        <dbReference type="EMBL" id="MBO8459971.1"/>
    </source>
</evidence>
<reference evidence="1" key="1">
    <citation type="submission" date="2020-10" db="EMBL/GenBank/DDBJ databases">
        <authorList>
            <person name="Gilroy R."/>
        </authorList>
    </citation>
    <scope>NUCLEOTIDE SEQUENCE</scope>
    <source>
        <strain evidence="1">G3-3990</strain>
    </source>
</reference>
<evidence type="ECO:0000313" key="2">
    <source>
        <dbReference type="Proteomes" id="UP000823641"/>
    </source>
</evidence>
<dbReference type="AlphaFoldDB" id="A0A9D9HU87"/>
<organism evidence="1 2">
    <name type="scientific">Candidatus Gallipaludibacter merdavium</name>
    <dbReference type="NCBI Taxonomy" id="2840839"/>
    <lineage>
        <taxon>Bacteria</taxon>
        <taxon>Pseudomonadati</taxon>
        <taxon>Bacteroidota</taxon>
        <taxon>Bacteroidia</taxon>
        <taxon>Bacteroidales</taxon>
        <taxon>Candidatus Gallipaludibacter</taxon>
    </lineage>
</organism>
<dbReference type="Proteomes" id="UP000823641">
    <property type="component" value="Unassembled WGS sequence"/>
</dbReference>
<accession>A0A9D9HU87</accession>
<proteinExistence type="predicted"/>
<gene>
    <name evidence="1" type="ORF">IAA73_06550</name>
</gene>